<accession>A0AAE9S0R5</accession>
<dbReference type="EMBL" id="CP098732">
    <property type="protein sequence ID" value="USE84066.1"/>
    <property type="molecule type" value="Genomic_DNA"/>
</dbReference>
<evidence type="ECO:0000256" key="1">
    <source>
        <dbReference type="ARBA" id="ARBA00006738"/>
    </source>
</evidence>
<dbReference type="HAMAP" id="MF_00048">
    <property type="entry name" value="UPF0102"/>
    <property type="match status" value="1"/>
</dbReference>
<comment type="similarity">
    <text evidence="1 2">Belongs to the UPF0102 family.</text>
</comment>
<dbReference type="InterPro" id="IPR011335">
    <property type="entry name" value="Restrct_endonuc-II-like"/>
</dbReference>
<keyword evidence="4" id="KW-1185">Reference proteome</keyword>
<evidence type="ECO:0000313" key="4">
    <source>
        <dbReference type="Proteomes" id="UP001056716"/>
    </source>
</evidence>
<dbReference type="AlphaFoldDB" id="A0AAE9S0R5"/>
<dbReference type="InterPro" id="IPR011856">
    <property type="entry name" value="tRNA_endonuc-like_dom_sf"/>
</dbReference>
<dbReference type="PANTHER" id="PTHR34039:SF1">
    <property type="entry name" value="UPF0102 PROTEIN YRAN"/>
    <property type="match status" value="1"/>
</dbReference>
<proteinExistence type="inferred from homology"/>
<evidence type="ECO:0000256" key="2">
    <source>
        <dbReference type="HAMAP-Rule" id="MF_00048"/>
    </source>
</evidence>
<dbReference type="Proteomes" id="UP001056716">
    <property type="component" value="Chromosome"/>
</dbReference>
<dbReference type="SUPFAM" id="SSF52980">
    <property type="entry name" value="Restriction endonuclease-like"/>
    <property type="match status" value="1"/>
</dbReference>
<dbReference type="KEGG" id="atz:M5E07_04380"/>
<dbReference type="Pfam" id="PF02021">
    <property type="entry name" value="UPF0102"/>
    <property type="match status" value="1"/>
</dbReference>
<organism evidence="3 4">
    <name type="scientific">Acinetobacter tibetensis</name>
    <dbReference type="NCBI Taxonomy" id="2943497"/>
    <lineage>
        <taxon>Bacteria</taxon>
        <taxon>Pseudomonadati</taxon>
        <taxon>Pseudomonadota</taxon>
        <taxon>Gammaproteobacteria</taxon>
        <taxon>Moraxellales</taxon>
        <taxon>Moraxellaceae</taxon>
        <taxon>Acinetobacter</taxon>
    </lineage>
</organism>
<sequence length="146" mass="17361">MEEKLKLKTTSQALGDWAEQQALILLQQQGFQLVQRNYHSRYGELDLVVQHGEELLLVEVKARALTRYAHANEVVSLSKQRKLIKTALCFLNEYPEFQQFYCRFDVICFDFYQQFAKTVQYDFSSFTYDLQWIENAFTFDSEFINL</sequence>
<dbReference type="Gene3D" id="3.40.1350.10">
    <property type="match status" value="1"/>
</dbReference>
<gene>
    <name evidence="3" type="ORF">M5E07_04380</name>
</gene>
<evidence type="ECO:0000313" key="3">
    <source>
        <dbReference type="EMBL" id="USE84066.1"/>
    </source>
</evidence>
<dbReference type="GO" id="GO:0003676">
    <property type="term" value="F:nucleic acid binding"/>
    <property type="evidence" value="ECO:0007669"/>
    <property type="project" value="InterPro"/>
</dbReference>
<reference evidence="3" key="1">
    <citation type="submission" date="2022-06" db="EMBL/GenBank/DDBJ databases">
        <title>Isolation, identification and characterization of iprodione-degrading strains in Lhasa, Tibet.</title>
        <authorList>
            <person name="Pan H."/>
        </authorList>
    </citation>
    <scope>NUCLEOTIDE SEQUENCE</scope>
    <source>
        <strain evidence="3">Y-23</strain>
    </source>
</reference>
<protein>
    <recommendedName>
        <fullName evidence="2">UPF0102 protein M5E07_04380</fullName>
    </recommendedName>
</protein>
<dbReference type="NCBIfam" id="NF009150">
    <property type="entry name" value="PRK12497.1-3"/>
    <property type="match status" value="1"/>
</dbReference>
<dbReference type="RefSeq" id="WP_252222361.1">
    <property type="nucleotide sequence ID" value="NZ_CP098732.1"/>
</dbReference>
<dbReference type="InterPro" id="IPR003509">
    <property type="entry name" value="UPF0102_YraN-like"/>
</dbReference>
<dbReference type="NCBIfam" id="TIGR00252">
    <property type="entry name" value="YraN family protein"/>
    <property type="match status" value="1"/>
</dbReference>
<name>A0AAE9S0R5_9GAMM</name>
<dbReference type="PANTHER" id="PTHR34039">
    <property type="entry name" value="UPF0102 PROTEIN YRAN"/>
    <property type="match status" value="1"/>
</dbReference>